<dbReference type="PANTHER" id="PTHR48053:SF158">
    <property type="entry name" value="MDIS1-INTERACTING RECEPTOR LIKE KINASE 2-LIKE"/>
    <property type="match status" value="1"/>
</dbReference>
<keyword evidence="3" id="KW-0675">Receptor</keyword>
<evidence type="ECO:0000256" key="2">
    <source>
        <dbReference type="ARBA" id="ARBA00022729"/>
    </source>
</evidence>
<dbReference type="PANTHER" id="PTHR48053">
    <property type="entry name" value="LEUCINE RICH REPEAT FAMILY PROTEIN, EXPRESSED"/>
    <property type="match status" value="1"/>
</dbReference>
<reference evidence="6" key="2">
    <citation type="journal article" date="2017" name="Nat. Plants">
        <title>The Aegilops tauschii genome reveals multiple impacts of transposons.</title>
        <authorList>
            <person name="Zhao G."/>
            <person name="Zou C."/>
            <person name="Li K."/>
            <person name="Wang K."/>
            <person name="Li T."/>
            <person name="Gao L."/>
            <person name="Zhang X."/>
            <person name="Wang H."/>
            <person name="Yang Z."/>
            <person name="Liu X."/>
            <person name="Jiang W."/>
            <person name="Mao L."/>
            <person name="Kong X."/>
            <person name="Jiao Y."/>
            <person name="Jia J."/>
        </authorList>
    </citation>
    <scope>NUCLEOTIDE SEQUENCE [LARGE SCALE GENOMIC DNA]</scope>
    <source>
        <strain evidence="6">cv. AL8/78</strain>
    </source>
</reference>
<reference evidence="6" key="1">
    <citation type="journal article" date="2014" name="Science">
        <title>Ancient hybridizations among the ancestral genomes of bread wheat.</title>
        <authorList>
            <consortium name="International Wheat Genome Sequencing Consortium,"/>
            <person name="Marcussen T."/>
            <person name="Sandve S.R."/>
            <person name="Heier L."/>
            <person name="Spannagl M."/>
            <person name="Pfeifer M."/>
            <person name="Jakobsen K.S."/>
            <person name="Wulff B.B."/>
            <person name="Steuernagel B."/>
            <person name="Mayer K.F."/>
            <person name="Olsen O.A."/>
        </authorList>
    </citation>
    <scope>NUCLEOTIDE SEQUENCE [LARGE SCALE GENOMIC DNA]</scope>
    <source>
        <strain evidence="6">cv. AL8/78</strain>
    </source>
</reference>
<sequence length="171" mass="18946">MERSPSFGAKDRMQKNDDWRGRSLVEVTPHKPGNSLSASVCYPAFPIQQHLSQGHGEIGVREPPSRHHRAPPPAGPRCTNLTRLRMNDNRISGNIHATFCGLTSLHDLDLSNNQLTGELPSCCWEFKLMLAMDLSNNSFSGELPIPTSLGLKLQSLRLANNNFLGSFSIRN</sequence>
<protein>
    <recommendedName>
        <fullName evidence="7">LRR receptor-like serine/threonine-protein kinase</fullName>
    </recommendedName>
</protein>
<reference evidence="5" key="5">
    <citation type="journal article" date="2021" name="G3 (Bethesda)">
        <title>Aegilops tauschii genome assembly Aet v5.0 features greater sequence contiguity and improved annotation.</title>
        <authorList>
            <person name="Wang L."/>
            <person name="Zhu T."/>
            <person name="Rodriguez J.C."/>
            <person name="Deal K.R."/>
            <person name="Dubcovsky J."/>
            <person name="McGuire P.E."/>
            <person name="Lux T."/>
            <person name="Spannagl M."/>
            <person name="Mayer K.F.X."/>
            <person name="Baldrich P."/>
            <person name="Meyers B.C."/>
            <person name="Huo N."/>
            <person name="Gu Y.Q."/>
            <person name="Zhou H."/>
            <person name="Devos K.M."/>
            <person name="Bennetzen J.L."/>
            <person name="Unver T."/>
            <person name="Budak H."/>
            <person name="Gulick P.J."/>
            <person name="Galiba G."/>
            <person name="Kalapos B."/>
            <person name="Nelson D.R."/>
            <person name="Li P."/>
            <person name="You F.M."/>
            <person name="Luo M.C."/>
            <person name="Dvorak J."/>
        </authorList>
    </citation>
    <scope>NUCLEOTIDE SEQUENCE [LARGE SCALE GENOMIC DNA]</scope>
    <source>
        <strain evidence="5">cv. AL8/78</strain>
    </source>
</reference>
<keyword evidence="6" id="KW-1185">Reference proteome</keyword>
<dbReference type="AlphaFoldDB" id="A0A453JAR5"/>
<dbReference type="Proteomes" id="UP000015105">
    <property type="component" value="Chromosome 4D"/>
</dbReference>
<dbReference type="EnsemblPlants" id="AET4Gv20851100.1">
    <property type="protein sequence ID" value="AET4Gv20851100.1"/>
    <property type="gene ID" value="AET4Gv20851100"/>
</dbReference>
<accession>A0A453JAR5</accession>
<reference evidence="5" key="3">
    <citation type="journal article" date="2017" name="Nature">
        <title>Genome sequence of the progenitor of the wheat D genome Aegilops tauschii.</title>
        <authorList>
            <person name="Luo M.C."/>
            <person name="Gu Y.Q."/>
            <person name="Puiu D."/>
            <person name="Wang H."/>
            <person name="Twardziok S.O."/>
            <person name="Deal K.R."/>
            <person name="Huo N."/>
            <person name="Zhu T."/>
            <person name="Wang L."/>
            <person name="Wang Y."/>
            <person name="McGuire P.E."/>
            <person name="Liu S."/>
            <person name="Long H."/>
            <person name="Ramasamy R.K."/>
            <person name="Rodriguez J.C."/>
            <person name="Van S.L."/>
            <person name="Yuan L."/>
            <person name="Wang Z."/>
            <person name="Xia Z."/>
            <person name="Xiao L."/>
            <person name="Anderson O.D."/>
            <person name="Ouyang S."/>
            <person name="Liang Y."/>
            <person name="Zimin A.V."/>
            <person name="Pertea G."/>
            <person name="Qi P."/>
            <person name="Bennetzen J.L."/>
            <person name="Dai X."/>
            <person name="Dawson M.W."/>
            <person name="Muller H.G."/>
            <person name="Kugler K."/>
            <person name="Rivarola-Duarte L."/>
            <person name="Spannagl M."/>
            <person name="Mayer K.F.X."/>
            <person name="Lu F.H."/>
            <person name="Bevan M.W."/>
            <person name="Leroy P."/>
            <person name="Li P."/>
            <person name="You F.M."/>
            <person name="Sun Q."/>
            <person name="Liu Z."/>
            <person name="Lyons E."/>
            <person name="Wicker T."/>
            <person name="Salzberg S.L."/>
            <person name="Devos K.M."/>
            <person name="Dvorak J."/>
        </authorList>
    </citation>
    <scope>NUCLEOTIDE SEQUENCE [LARGE SCALE GENOMIC DNA]</scope>
    <source>
        <strain evidence="5">cv. AL8/78</strain>
    </source>
</reference>
<dbReference type="GO" id="GO:0004674">
    <property type="term" value="F:protein serine/threonine kinase activity"/>
    <property type="evidence" value="ECO:0007669"/>
    <property type="project" value="UniProtKB-EC"/>
</dbReference>
<feature type="region of interest" description="Disordered" evidence="4">
    <location>
        <begin position="1"/>
        <end position="23"/>
    </location>
</feature>
<dbReference type="Gramene" id="AET4Gv20851100.1">
    <property type="protein sequence ID" value="AET4Gv20851100.1"/>
    <property type="gene ID" value="AET4Gv20851100"/>
</dbReference>
<dbReference type="Pfam" id="PF13855">
    <property type="entry name" value="LRR_8"/>
    <property type="match status" value="1"/>
</dbReference>
<organism evidence="5 6">
    <name type="scientific">Aegilops tauschii subsp. strangulata</name>
    <name type="common">Goatgrass</name>
    <dbReference type="NCBI Taxonomy" id="200361"/>
    <lineage>
        <taxon>Eukaryota</taxon>
        <taxon>Viridiplantae</taxon>
        <taxon>Streptophyta</taxon>
        <taxon>Embryophyta</taxon>
        <taxon>Tracheophyta</taxon>
        <taxon>Spermatophyta</taxon>
        <taxon>Magnoliopsida</taxon>
        <taxon>Liliopsida</taxon>
        <taxon>Poales</taxon>
        <taxon>Poaceae</taxon>
        <taxon>BOP clade</taxon>
        <taxon>Pooideae</taxon>
        <taxon>Triticodae</taxon>
        <taxon>Triticeae</taxon>
        <taxon>Triticinae</taxon>
        <taxon>Aegilops</taxon>
    </lineage>
</organism>
<dbReference type="InterPro" id="IPR001611">
    <property type="entry name" value="Leu-rich_rpt"/>
</dbReference>
<name>A0A453JAR5_AEGTS</name>
<evidence type="ECO:0000256" key="1">
    <source>
        <dbReference type="ARBA" id="ARBA00004167"/>
    </source>
</evidence>
<comment type="subcellular location">
    <subcellularLocation>
        <location evidence="1">Membrane</location>
        <topology evidence="1">Single-pass membrane protein</topology>
    </subcellularLocation>
</comment>
<dbReference type="GO" id="GO:0016020">
    <property type="term" value="C:membrane"/>
    <property type="evidence" value="ECO:0007669"/>
    <property type="project" value="UniProtKB-SubCell"/>
</dbReference>
<keyword evidence="2" id="KW-0732">Signal</keyword>
<proteinExistence type="predicted"/>
<reference evidence="5" key="4">
    <citation type="submission" date="2019-03" db="UniProtKB">
        <authorList>
            <consortium name="EnsemblPlants"/>
        </authorList>
    </citation>
    <scope>IDENTIFICATION</scope>
</reference>
<dbReference type="InterPro" id="IPR051716">
    <property type="entry name" value="Plant_RL_S/T_kinase"/>
</dbReference>
<dbReference type="InterPro" id="IPR032675">
    <property type="entry name" value="LRR_dom_sf"/>
</dbReference>
<dbReference type="SUPFAM" id="SSF52058">
    <property type="entry name" value="L domain-like"/>
    <property type="match status" value="1"/>
</dbReference>
<evidence type="ECO:0000256" key="3">
    <source>
        <dbReference type="ARBA" id="ARBA00023170"/>
    </source>
</evidence>
<evidence type="ECO:0008006" key="7">
    <source>
        <dbReference type="Google" id="ProtNLM"/>
    </source>
</evidence>
<evidence type="ECO:0000313" key="5">
    <source>
        <dbReference type="EnsemblPlants" id="AET4Gv20851100.1"/>
    </source>
</evidence>
<dbReference type="Gene3D" id="3.80.10.10">
    <property type="entry name" value="Ribonuclease Inhibitor"/>
    <property type="match status" value="1"/>
</dbReference>
<evidence type="ECO:0000313" key="6">
    <source>
        <dbReference type="Proteomes" id="UP000015105"/>
    </source>
</evidence>
<evidence type="ECO:0000256" key="4">
    <source>
        <dbReference type="SAM" id="MobiDB-lite"/>
    </source>
</evidence>